<dbReference type="RefSeq" id="WP_216364107.1">
    <property type="nucleotide sequence ID" value="NZ_NBXA01000007.1"/>
</dbReference>
<dbReference type="Gene3D" id="1.10.3470.10">
    <property type="entry name" value="ABC transporter involved in vitamin B12 uptake, BtuC"/>
    <property type="match status" value="1"/>
</dbReference>
<sequence>MTRLEEAPAIRADETRTLAAVKGIHVIRLAGGRVSIRIRTRTVWVVGALTVFTLALAVLAVTLGEYPIAPGDVFAVFTGHGSASIQRIVLEWRAPRIVLAILAGAALALSGAIFQSLTRNPLGSPDILGFSQGAYTGALVVLFVIGGNYVATSIGAFIGGVATAAVVYLLSFRNGVQGFRLIVIGIAVSAFLVAVNGWLIISVDVNRALSAATWGTGSFDLSTWADVIPVLGTIVVLVPVLAIHAQRLRTLELGDDAAVGLGVRAEPTRLVPLLVGVALVAVVTAAAGPISFVALAAPQIARRLTRSPGTALLPAALLGAALMLGSDVIAQRIIAPTQLPVGIITVIVGGVYLVALLAAQSRKA</sequence>
<dbReference type="CDD" id="cd06550">
    <property type="entry name" value="TM_ABC_iron-siderophores_like"/>
    <property type="match status" value="1"/>
</dbReference>
<evidence type="ECO:0000256" key="6">
    <source>
        <dbReference type="ARBA" id="ARBA00022989"/>
    </source>
</evidence>
<feature type="transmembrane region" description="Helical" evidence="8">
    <location>
        <begin position="97"/>
        <end position="117"/>
    </location>
</feature>
<gene>
    <name evidence="9" type="ORF">B7R21_05180</name>
</gene>
<feature type="transmembrane region" description="Helical" evidence="8">
    <location>
        <begin position="43"/>
        <end position="61"/>
    </location>
</feature>
<feature type="transmembrane region" description="Helical" evidence="8">
    <location>
        <begin position="309"/>
        <end position="329"/>
    </location>
</feature>
<keyword evidence="3" id="KW-0813">Transport</keyword>
<keyword evidence="7 8" id="KW-0472">Membrane</keyword>
<keyword evidence="6 8" id="KW-1133">Transmembrane helix</keyword>
<organism evidence="9 10">
    <name type="scientific">Subtercola boreus</name>
    <dbReference type="NCBI Taxonomy" id="120213"/>
    <lineage>
        <taxon>Bacteria</taxon>
        <taxon>Bacillati</taxon>
        <taxon>Actinomycetota</taxon>
        <taxon>Actinomycetes</taxon>
        <taxon>Micrococcales</taxon>
        <taxon>Microbacteriaceae</taxon>
        <taxon>Subtercola</taxon>
    </lineage>
</organism>
<keyword evidence="5 8" id="KW-0812">Transmembrane</keyword>
<comment type="subcellular location">
    <subcellularLocation>
        <location evidence="1">Cell membrane</location>
        <topology evidence="1">Multi-pass membrane protein</topology>
    </subcellularLocation>
</comment>
<evidence type="ECO:0000313" key="10">
    <source>
        <dbReference type="Proteomes" id="UP000256709"/>
    </source>
</evidence>
<dbReference type="PANTHER" id="PTHR30472:SF24">
    <property type="entry name" value="FERRIC ENTEROBACTIN TRANSPORT SYSTEM PERMEASE PROTEIN FEPG"/>
    <property type="match status" value="1"/>
</dbReference>
<proteinExistence type="inferred from homology"/>
<evidence type="ECO:0000256" key="8">
    <source>
        <dbReference type="SAM" id="Phobius"/>
    </source>
</evidence>
<feature type="transmembrane region" description="Helical" evidence="8">
    <location>
        <begin position="137"/>
        <end position="170"/>
    </location>
</feature>
<name>A0A3E0W1F1_9MICO</name>
<dbReference type="GO" id="GO:0033214">
    <property type="term" value="P:siderophore-iron import into cell"/>
    <property type="evidence" value="ECO:0007669"/>
    <property type="project" value="TreeGrafter"/>
</dbReference>
<dbReference type="EMBL" id="NBXA01000007">
    <property type="protein sequence ID" value="RFA15408.1"/>
    <property type="molecule type" value="Genomic_DNA"/>
</dbReference>
<evidence type="ECO:0000256" key="2">
    <source>
        <dbReference type="ARBA" id="ARBA00007935"/>
    </source>
</evidence>
<evidence type="ECO:0000313" key="9">
    <source>
        <dbReference type="EMBL" id="RFA15408.1"/>
    </source>
</evidence>
<comment type="caution">
    <text evidence="9">The sequence shown here is derived from an EMBL/GenBank/DDBJ whole genome shotgun (WGS) entry which is preliminary data.</text>
</comment>
<keyword evidence="4" id="KW-1003">Cell membrane</keyword>
<dbReference type="SUPFAM" id="SSF81345">
    <property type="entry name" value="ABC transporter involved in vitamin B12 uptake, BtuC"/>
    <property type="match status" value="1"/>
</dbReference>
<dbReference type="FunFam" id="1.10.3470.10:FF:000001">
    <property type="entry name" value="Vitamin B12 ABC transporter permease BtuC"/>
    <property type="match status" value="1"/>
</dbReference>
<feature type="transmembrane region" description="Helical" evidence="8">
    <location>
        <begin position="221"/>
        <end position="243"/>
    </location>
</feature>
<accession>A0A3E0W1F1</accession>
<dbReference type="AlphaFoldDB" id="A0A3E0W1F1"/>
<dbReference type="InterPro" id="IPR037294">
    <property type="entry name" value="ABC_BtuC-like"/>
</dbReference>
<dbReference type="InterPro" id="IPR000522">
    <property type="entry name" value="ABC_transptr_permease_BtuC"/>
</dbReference>
<evidence type="ECO:0000256" key="3">
    <source>
        <dbReference type="ARBA" id="ARBA00022448"/>
    </source>
</evidence>
<dbReference type="Pfam" id="PF01032">
    <property type="entry name" value="FecCD"/>
    <property type="match status" value="1"/>
</dbReference>
<evidence type="ECO:0000256" key="1">
    <source>
        <dbReference type="ARBA" id="ARBA00004651"/>
    </source>
</evidence>
<evidence type="ECO:0000256" key="5">
    <source>
        <dbReference type="ARBA" id="ARBA00022692"/>
    </source>
</evidence>
<evidence type="ECO:0000256" key="4">
    <source>
        <dbReference type="ARBA" id="ARBA00022475"/>
    </source>
</evidence>
<comment type="similarity">
    <text evidence="2">Belongs to the binding-protein-dependent transport system permease family. FecCD subfamily.</text>
</comment>
<dbReference type="PANTHER" id="PTHR30472">
    <property type="entry name" value="FERRIC ENTEROBACTIN TRANSPORT SYSTEM PERMEASE PROTEIN"/>
    <property type="match status" value="1"/>
</dbReference>
<feature type="transmembrane region" description="Helical" evidence="8">
    <location>
        <begin position="341"/>
        <end position="359"/>
    </location>
</feature>
<reference evidence="9 10" key="1">
    <citation type="submission" date="2017-04" db="EMBL/GenBank/DDBJ databases">
        <title>Comparative genome analysis of Subtercola boreus.</title>
        <authorList>
            <person name="Cho Y.-J."/>
            <person name="Cho A."/>
            <person name="Kim O.-S."/>
            <person name="Lee J.-I."/>
        </authorList>
    </citation>
    <scope>NUCLEOTIDE SEQUENCE [LARGE SCALE GENOMIC DNA]</scope>
    <source>
        <strain evidence="9 10">P27444</strain>
    </source>
</reference>
<dbReference type="GO" id="GO:0005886">
    <property type="term" value="C:plasma membrane"/>
    <property type="evidence" value="ECO:0007669"/>
    <property type="project" value="UniProtKB-SubCell"/>
</dbReference>
<protein>
    <submittedName>
        <fullName evidence="9">Iron ABC transporter permease</fullName>
    </submittedName>
</protein>
<feature type="transmembrane region" description="Helical" evidence="8">
    <location>
        <begin position="273"/>
        <end position="297"/>
    </location>
</feature>
<dbReference type="Proteomes" id="UP000256709">
    <property type="component" value="Unassembled WGS sequence"/>
</dbReference>
<dbReference type="GO" id="GO:0022857">
    <property type="term" value="F:transmembrane transporter activity"/>
    <property type="evidence" value="ECO:0007669"/>
    <property type="project" value="InterPro"/>
</dbReference>
<feature type="transmembrane region" description="Helical" evidence="8">
    <location>
        <begin position="182"/>
        <end position="201"/>
    </location>
</feature>
<evidence type="ECO:0000256" key="7">
    <source>
        <dbReference type="ARBA" id="ARBA00023136"/>
    </source>
</evidence>